<evidence type="ECO:0000256" key="2">
    <source>
        <dbReference type="ARBA" id="ARBA00023015"/>
    </source>
</evidence>
<dbReference type="InterPro" id="IPR019403">
    <property type="entry name" value="Mediator_Med19_met"/>
</dbReference>
<comment type="caution">
    <text evidence="5">The sequence shown here is derived from an EMBL/GenBank/DDBJ whole genome shotgun (WGS) entry which is preliminary data.</text>
</comment>
<name>A0A978VZR6_ZIZJJ</name>
<dbReference type="PANTHER" id="PTHR22536">
    <property type="entry name" value="LUNG CANCER METASTASIS-RELATED LCMR1 PROTEIN"/>
    <property type="match status" value="1"/>
</dbReference>
<keyword evidence="2" id="KW-0805">Transcription regulation</keyword>
<gene>
    <name evidence="5" type="ORF">FEM48_Zijuj01G0068600</name>
</gene>
<proteinExistence type="predicted"/>
<evidence type="ECO:0000313" key="6">
    <source>
        <dbReference type="Proteomes" id="UP000813462"/>
    </source>
</evidence>
<sequence length="78" mass="9055">MELDQLLQNASRLRQRNACIYPFDLDLLRDAFHMRETTPVYQPFGSRILVKTAQVLVLHFEVQDLLVDLNVSQGIVQN</sequence>
<dbReference type="Proteomes" id="UP000813462">
    <property type="component" value="Unassembled WGS sequence"/>
</dbReference>
<evidence type="ECO:0000256" key="3">
    <source>
        <dbReference type="ARBA" id="ARBA00023163"/>
    </source>
</evidence>
<comment type="subcellular location">
    <subcellularLocation>
        <location evidence="1">Nucleus</location>
    </subcellularLocation>
</comment>
<protein>
    <submittedName>
        <fullName evidence="5">Uncharacterized protein</fullName>
    </submittedName>
</protein>
<reference evidence="5" key="1">
    <citation type="journal article" date="2021" name="Front. Plant Sci.">
        <title>Chromosome-Scale Genome Assembly for Chinese Sour Jujube and Insights Into Its Genome Evolution and Domestication Signature.</title>
        <authorList>
            <person name="Shen L.-Y."/>
            <person name="Luo H."/>
            <person name="Wang X.-L."/>
            <person name="Wang X.-M."/>
            <person name="Qiu X.-J."/>
            <person name="Liu H."/>
            <person name="Zhou S.-S."/>
            <person name="Jia K.-H."/>
            <person name="Nie S."/>
            <person name="Bao Y.-T."/>
            <person name="Zhang R.-G."/>
            <person name="Yun Q.-Z."/>
            <person name="Chai Y.-H."/>
            <person name="Lu J.-Y."/>
            <person name="Li Y."/>
            <person name="Zhao S.-W."/>
            <person name="Mao J.-F."/>
            <person name="Jia S.-G."/>
            <person name="Mao Y.-M."/>
        </authorList>
    </citation>
    <scope>NUCLEOTIDE SEQUENCE</scope>
    <source>
        <strain evidence="5">AT0</strain>
        <tissue evidence="5">Leaf</tissue>
    </source>
</reference>
<evidence type="ECO:0000256" key="1">
    <source>
        <dbReference type="ARBA" id="ARBA00004123"/>
    </source>
</evidence>
<dbReference type="GO" id="GO:0016592">
    <property type="term" value="C:mediator complex"/>
    <property type="evidence" value="ECO:0007669"/>
    <property type="project" value="InterPro"/>
</dbReference>
<keyword evidence="3" id="KW-0804">Transcription</keyword>
<dbReference type="EMBL" id="JAEACU010000001">
    <property type="protein sequence ID" value="KAH7545200.1"/>
    <property type="molecule type" value="Genomic_DNA"/>
</dbReference>
<evidence type="ECO:0000256" key="4">
    <source>
        <dbReference type="ARBA" id="ARBA00023242"/>
    </source>
</evidence>
<organism evidence="5 6">
    <name type="scientific">Ziziphus jujuba var. spinosa</name>
    <dbReference type="NCBI Taxonomy" id="714518"/>
    <lineage>
        <taxon>Eukaryota</taxon>
        <taxon>Viridiplantae</taxon>
        <taxon>Streptophyta</taxon>
        <taxon>Embryophyta</taxon>
        <taxon>Tracheophyta</taxon>
        <taxon>Spermatophyta</taxon>
        <taxon>Magnoliopsida</taxon>
        <taxon>eudicotyledons</taxon>
        <taxon>Gunneridae</taxon>
        <taxon>Pentapetalae</taxon>
        <taxon>rosids</taxon>
        <taxon>fabids</taxon>
        <taxon>Rosales</taxon>
        <taxon>Rhamnaceae</taxon>
        <taxon>Paliureae</taxon>
        <taxon>Ziziphus</taxon>
    </lineage>
</organism>
<dbReference type="AlphaFoldDB" id="A0A978VZR6"/>
<dbReference type="PANTHER" id="PTHR22536:SF3">
    <property type="entry name" value="MEDIATOR OF RNA POLYMERASE II TRANSCRIPTION SUBUNIT 19B"/>
    <property type="match status" value="1"/>
</dbReference>
<accession>A0A978VZR6</accession>
<keyword evidence="4" id="KW-0539">Nucleus</keyword>
<dbReference type="GO" id="GO:0003712">
    <property type="term" value="F:transcription coregulator activity"/>
    <property type="evidence" value="ECO:0007669"/>
    <property type="project" value="InterPro"/>
</dbReference>
<dbReference type="GO" id="GO:0045944">
    <property type="term" value="P:positive regulation of transcription by RNA polymerase II"/>
    <property type="evidence" value="ECO:0007669"/>
    <property type="project" value="TreeGrafter"/>
</dbReference>
<evidence type="ECO:0000313" key="5">
    <source>
        <dbReference type="EMBL" id="KAH7545200.1"/>
    </source>
</evidence>